<comment type="catalytic activity">
    <reaction evidence="1">
        <text>ATP + protein L-histidine = ADP + protein N-phospho-L-histidine.</text>
        <dbReference type="EC" id="2.7.13.3"/>
    </reaction>
</comment>
<dbReference type="Gene3D" id="3.30.450.40">
    <property type="match status" value="1"/>
</dbReference>
<dbReference type="InterPro" id="IPR013656">
    <property type="entry name" value="PAS_4"/>
</dbReference>
<dbReference type="CDD" id="cd16922">
    <property type="entry name" value="HATPase_EvgS-ArcB-TorS-like"/>
    <property type="match status" value="1"/>
</dbReference>
<dbReference type="FunFam" id="3.30.565.10:FF:000006">
    <property type="entry name" value="Sensor histidine kinase WalK"/>
    <property type="match status" value="1"/>
</dbReference>
<dbReference type="EMBL" id="CP053452">
    <property type="protein sequence ID" value="QJW93546.1"/>
    <property type="molecule type" value="Genomic_DNA"/>
</dbReference>
<keyword evidence="3" id="KW-0597">Phosphoprotein</keyword>
<dbReference type="InterPro" id="IPR029016">
    <property type="entry name" value="GAF-like_dom_sf"/>
</dbReference>
<accession>A0A6M5YJU0</accession>
<organism evidence="8 9">
    <name type="scientific">Frigoriglobus tundricola</name>
    <dbReference type="NCBI Taxonomy" id="2774151"/>
    <lineage>
        <taxon>Bacteria</taxon>
        <taxon>Pseudomonadati</taxon>
        <taxon>Planctomycetota</taxon>
        <taxon>Planctomycetia</taxon>
        <taxon>Gemmatales</taxon>
        <taxon>Gemmataceae</taxon>
        <taxon>Frigoriglobus</taxon>
    </lineage>
</organism>
<evidence type="ECO:0000256" key="5">
    <source>
        <dbReference type="ARBA" id="ARBA00022777"/>
    </source>
</evidence>
<dbReference type="SMART" id="SM00388">
    <property type="entry name" value="HisKA"/>
    <property type="match status" value="1"/>
</dbReference>
<gene>
    <name evidence="8" type="ORF">FTUN_1053</name>
</gene>
<dbReference type="Gene3D" id="3.30.565.10">
    <property type="entry name" value="Histidine kinase-like ATPase, C-terminal domain"/>
    <property type="match status" value="1"/>
</dbReference>
<dbReference type="SMART" id="SM00387">
    <property type="entry name" value="HATPase_c"/>
    <property type="match status" value="1"/>
</dbReference>
<evidence type="ECO:0000313" key="8">
    <source>
        <dbReference type="EMBL" id="QJW93546.1"/>
    </source>
</evidence>
<dbReference type="SUPFAM" id="SSF55785">
    <property type="entry name" value="PYP-like sensor domain (PAS domain)"/>
    <property type="match status" value="1"/>
</dbReference>
<keyword evidence="9" id="KW-1185">Reference proteome</keyword>
<dbReference type="Pfam" id="PF08448">
    <property type="entry name" value="PAS_4"/>
    <property type="match status" value="1"/>
</dbReference>
<feature type="domain" description="Histidine kinase" evidence="7">
    <location>
        <begin position="389"/>
        <end position="607"/>
    </location>
</feature>
<dbReference type="PANTHER" id="PTHR43547:SF2">
    <property type="entry name" value="HYBRID SIGNAL TRANSDUCTION HISTIDINE KINASE C"/>
    <property type="match status" value="1"/>
</dbReference>
<dbReference type="AlphaFoldDB" id="A0A6M5YJU0"/>
<dbReference type="InterPro" id="IPR004358">
    <property type="entry name" value="Sig_transdc_His_kin-like_C"/>
</dbReference>
<evidence type="ECO:0000259" key="7">
    <source>
        <dbReference type="PROSITE" id="PS50109"/>
    </source>
</evidence>
<dbReference type="PRINTS" id="PR00344">
    <property type="entry name" value="BCTRLSENSOR"/>
</dbReference>
<dbReference type="CDD" id="cd00082">
    <property type="entry name" value="HisKA"/>
    <property type="match status" value="1"/>
</dbReference>
<sequence>MSVFEAPGDAPYARRPVPPGSGDRSSDGTRLAMPRSSPPNTFPGDGEMSRLIRDHDWSSTPLGPLATWPQSLTVAVRIMLDSRYAMWLGWGPSLTFLYNEAYARATLGAKHPWVLGRPFREVWGEIWSDLSPRIERVVTTGEATWDEGLLLFLERRGYPEETYHTFSYSPLPDDAGGIGGMLCVVTEDTDRTIGERRLKTLRELAARTTESMISAEAACRAAARTLAANPNDLPFALLYLIDADGRTARLAGTAGLEAGSPAAPTAVGLVEPSGADVWHLRTVADTRELQVVSDAAPRLGAGPVGIYPEPPHTAVVLPVHKSGQHALAGFFVAGISPRRPLDDGYRGFLDLLVGQVATAVASARAYEEERSRAEALAELDRAKTAFFSNVSHEFRTPLTLMLGPVEDLLTAPSGDVGPAARGVLAVVHRNGLRLQKLVNTLLDFSRIEAGRMRASFEATDLAGLTADLASNFRSACERAGLEFVVDCPPLGEPAFVDRDMWEKLVLNLVSNAFKFTLRGRIEVRLRRAGDGAALTVRDTGTGIPADQMPHLFERFYRIEGAVGRTQEGSGIGLALVRELARQHGGEVRAESALGTGSTFTVTIPLGSAHLPPDRTARGTASHPTTRAAAFVEEALRWLPASGAGARGRP</sequence>
<dbReference type="PANTHER" id="PTHR43547">
    <property type="entry name" value="TWO-COMPONENT HISTIDINE KINASE"/>
    <property type="match status" value="1"/>
</dbReference>
<dbReference type="InterPro" id="IPR003661">
    <property type="entry name" value="HisK_dim/P_dom"/>
</dbReference>
<dbReference type="EC" id="2.7.13.3" evidence="2"/>
<dbReference type="SUPFAM" id="SSF55874">
    <property type="entry name" value="ATPase domain of HSP90 chaperone/DNA topoisomerase II/histidine kinase"/>
    <property type="match status" value="1"/>
</dbReference>
<protein>
    <recommendedName>
        <fullName evidence="2">histidine kinase</fullName>
        <ecNumber evidence="2">2.7.13.3</ecNumber>
    </recommendedName>
</protein>
<evidence type="ECO:0000313" key="9">
    <source>
        <dbReference type="Proteomes" id="UP000503447"/>
    </source>
</evidence>
<dbReference type="FunFam" id="1.10.287.130:FF:000045">
    <property type="entry name" value="Two-component system sensor histidine kinase/response regulator"/>
    <property type="match status" value="1"/>
</dbReference>
<dbReference type="InterPro" id="IPR036097">
    <property type="entry name" value="HisK_dim/P_sf"/>
</dbReference>
<dbReference type="InterPro" id="IPR035965">
    <property type="entry name" value="PAS-like_dom_sf"/>
</dbReference>
<dbReference type="Gene3D" id="3.30.450.20">
    <property type="entry name" value="PAS domain"/>
    <property type="match status" value="1"/>
</dbReference>
<dbReference type="SUPFAM" id="SSF47384">
    <property type="entry name" value="Homodimeric domain of signal transducing histidine kinase"/>
    <property type="match status" value="1"/>
</dbReference>
<name>A0A6M5YJU0_9BACT</name>
<evidence type="ECO:0000256" key="1">
    <source>
        <dbReference type="ARBA" id="ARBA00000085"/>
    </source>
</evidence>
<dbReference type="RefSeq" id="WP_171469717.1">
    <property type="nucleotide sequence ID" value="NZ_CP053452.2"/>
</dbReference>
<dbReference type="InterPro" id="IPR003594">
    <property type="entry name" value="HATPase_dom"/>
</dbReference>
<evidence type="ECO:0000256" key="2">
    <source>
        <dbReference type="ARBA" id="ARBA00012438"/>
    </source>
</evidence>
<keyword evidence="5 8" id="KW-0418">Kinase</keyword>
<dbReference type="InterPro" id="IPR005467">
    <property type="entry name" value="His_kinase_dom"/>
</dbReference>
<proteinExistence type="predicted"/>
<dbReference type="InterPro" id="IPR036890">
    <property type="entry name" value="HATPase_C_sf"/>
</dbReference>
<keyword evidence="4" id="KW-0808">Transferase</keyword>
<feature type="region of interest" description="Disordered" evidence="6">
    <location>
        <begin position="1"/>
        <end position="49"/>
    </location>
</feature>
<dbReference type="Pfam" id="PF00512">
    <property type="entry name" value="HisKA"/>
    <property type="match status" value="1"/>
</dbReference>
<dbReference type="PROSITE" id="PS50109">
    <property type="entry name" value="HIS_KIN"/>
    <property type="match status" value="1"/>
</dbReference>
<dbReference type="SUPFAM" id="SSF55781">
    <property type="entry name" value="GAF domain-like"/>
    <property type="match status" value="1"/>
</dbReference>
<dbReference type="Pfam" id="PF02518">
    <property type="entry name" value="HATPase_c"/>
    <property type="match status" value="1"/>
</dbReference>
<evidence type="ECO:0000256" key="3">
    <source>
        <dbReference type="ARBA" id="ARBA00022553"/>
    </source>
</evidence>
<evidence type="ECO:0000256" key="6">
    <source>
        <dbReference type="SAM" id="MobiDB-lite"/>
    </source>
</evidence>
<reference evidence="9" key="1">
    <citation type="submission" date="2020-05" db="EMBL/GenBank/DDBJ databases">
        <title>Frigoriglobus tundricola gen. nov., sp. nov., a psychrotolerant cellulolytic planctomycete of the family Gemmataceae with two divergent copies of 16S rRNA gene.</title>
        <authorList>
            <person name="Kulichevskaya I.S."/>
            <person name="Ivanova A.A."/>
            <person name="Naumoff D.G."/>
            <person name="Beletsky A.V."/>
            <person name="Rijpstra W.I.C."/>
            <person name="Sinninghe Damste J.S."/>
            <person name="Mardanov A.V."/>
            <person name="Ravin N.V."/>
            <person name="Dedysh S.N."/>
        </authorList>
    </citation>
    <scope>NUCLEOTIDE SEQUENCE [LARGE SCALE GENOMIC DNA]</scope>
    <source>
        <strain evidence="9">PL17</strain>
    </source>
</reference>
<dbReference type="Proteomes" id="UP000503447">
    <property type="component" value="Chromosome"/>
</dbReference>
<dbReference type="GO" id="GO:0000155">
    <property type="term" value="F:phosphorelay sensor kinase activity"/>
    <property type="evidence" value="ECO:0007669"/>
    <property type="project" value="InterPro"/>
</dbReference>
<dbReference type="KEGG" id="ftj:FTUN_1053"/>
<dbReference type="Gene3D" id="1.10.287.130">
    <property type="match status" value="1"/>
</dbReference>
<evidence type="ECO:0000256" key="4">
    <source>
        <dbReference type="ARBA" id="ARBA00022679"/>
    </source>
</evidence>